<dbReference type="Pfam" id="PF04191">
    <property type="entry name" value="PEMT"/>
    <property type="match status" value="2"/>
</dbReference>
<evidence type="ECO:0000256" key="7">
    <source>
        <dbReference type="ARBA" id="ARBA00022824"/>
    </source>
</evidence>
<reference evidence="16 17" key="1">
    <citation type="journal article" date="2011" name="Proc. Natl. Acad. Sci. U.S.A.">
        <title>Comparative genomics of xylose-fermenting fungi for enhanced biofuel production.</title>
        <authorList>
            <person name="Wohlbach D.J."/>
            <person name="Kuo A."/>
            <person name="Sato T.K."/>
            <person name="Potts K.M."/>
            <person name="Salamov A.A."/>
            <person name="LaButti K.M."/>
            <person name="Sun H."/>
            <person name="Clum A."/>
            <person name="Pangilinan J.L."/>
            <person name="Lindquist E.A."/>
            <person name="Lucas S."/>
            <person name="Lapidus A."/>
            <person name="Jin M."/>
            <person name="Gunawan C."/>
            <person name="Balan V."/>
            <person name="Dale B.E."/>
            <person name="Jeffries T.W."/>
            <person name="Zinkel R."/>
            <person name="Barry K.W."/>
            <person name="Grigoriev I.V."/>
            <person name="Gasch A.P."/>
        </authorList>
    </citation>
    <scope>NUCLEOTIDE SEQUENCE [LARGE SCALE GENOMIC DNA]</scope>
    <source>
        <strain evidence="17">NRRL Y-27907 / 11-Y1</strain>
    </source>
</reference>
<feature type="transmembrane region" description="Helical" evidence="13 14">
    <location>
        <begin position="358"/>
        <end position="379"/>
    </location>
</feature>
<evidence type="ECO:0000256" key="6">
    <source>
        <dbReference type="ARBA" id="ARBA00022692"/>
    </source>
</evidence>
<dbReference type="OMA" id="RIWYSVG"/>
<dbReference type="PANTHER" id="PTHR32138">
    <property type="entry name" value="PHOSPHATIDYLETHANOLAMINE N-METHYLTRANSFERASE"/>
    <property type="match status" value="1"/>
</dbReference>
<evidence type="ECO:0000256" key="2">
    <source>
        <dbReference type="ARBA" id="ARBA00022516"/>
    </source>
</evidence>
<evidence type="ECO:0000256" key="14">
    <source>
        <dbReference type="RuleBase" id="RU361122"/>
    </source>
</evidence>
<dbReference type="HOGENOM" id="CLU_005987_0_1_1"/>
<dbReference type="Proteomes" id="UP000000709">
    <property type="component" value="Unassembled WGS sequence"/>
</dbReference>
<comment type="similarity">
    <text evidence="13 14">Belongs to the class VI-like SAM-binding methyltransferase superfamily. CHO2 family.</text>
</comment>
<evidence type="ECO:0000256" key="4">
    <source>
        <dbReference type="ARBA" id="ARBA00022679"/>
    </source>
</evidence>
<keyword evidence="5 13" id="KW-0949">S-adenosyl-L-methionine</keyword>
<dbReference type="GO" id="GO:0004608">
    <property type="term" value="F:phosphatidylethanolamine N-methyltransferase activity"/>
    <property type="evidence" value="ECO:0007669"/>
    <property type="project" value="UniProtKB-UniRule"/>
</dbReference>
<protein>
    <recommendedName>
        <fullName evidence="13 14">Phosphatidylethanolamine N-methyltransferase</fullName>
        <shortName evidence="13">PE methyltransferase</shortName>
        <shortName evidence="13 14">PEAMT</shortName>
        <shortName evidence="13">PEMT</shortName>
        <ecNumber evidence="13 14">2.1.1.17</ecNumber>
    </recommendedName>
</protein>
<keyword evidence="8 13" id="KW-1133">Transmembrane helix</keyword>
<evidence type="ECO:0000256" key="12">
    <source>
        <dbReference type="ARBA" id="ARBA00023264"/>
    </source>
</evidence>
<evidence type="ECO:0000256" key="5">
    <source>
        <dbReference type="ARBA" id="ARBA00022691"/>
    </source>
</evidence>
<dbReference type="UniPathway" id="UPA00753"/>
<dbReference type="PIRSF" id="PIRSF000383">
    <property type="entry name" value="PEAMT"/>
    <property type="match status" value="1"/>
</dbReference>
<sequence length="859" mass="99188">MTKENSSKSNVAGPQGITFSGETFSVPPTHDMVKTLFDPSIRKSNLEILILVCLVLNFLVFLIPNNLLRIKIYIGLYVIWRLSYNFGIGWLLQQQSQHSRLVNWSKNLRLFDKSNNGLLARLVQNEVKSQRGRDYDVNSLPVEFNTWLIFRKFVDLVLMSDFTTFILVVYTCAIDDNYQFIHGQSWWLIYSRIIGGSVLIVFNYWVKVNAHDTIKDYAWYWGDFFFRQINNEDLIFDGVFEMFPHPMYSVGYIGYYGFALIAKSYTVLVIAIFGHFLQMLFLNFIENPHIDKIYGPSKNEVNLSKIQKVKSLKNFDNLKPLVGLYNFTLLRASDVINLVLVITYGVIIPFVSKSISLVFALAVIMKLFESVSISVLLMLQSHYKYFTKWCLSNDIPVEKSLNNWAIMYNSLINLTYSSFFGLNFATYLQGQSVDLLFHDWFHLRVFVGLLLILTQVWINSSIIDSLGYFGWFYGDFFIPKSLRTTSQLTKAGVYRYLNNPEQIFGVCGVMGVFIIFPTVENLTCCAIWVVNNFIRINFIEKFHMIKLYGLNEVLKDSGVTKTVKKHLIPDAIQRRLSNDPEETVSRRKSIKNMTSIADTLDTFIKELTNSATKIPKQKVLELSQNLSFANSTYKLTIDGLKEDKDAAENNYLLKYTTVGSPITVSWESPKDAHSTKDWIGLYKIVQTSYSRTKTLLSSSGRWTWCTESRGSFTFEKNKLFWEEGVYEFRYHLDDKHDVAYISEPFEIRPAQLSVPLDLNETEAFAQVLKSEIFEKLWSIDDIKTPISSYANEHDNILDVYSLLGKVISDACQVKVSPKIFLHHDDLSILDVSRKIIHIKQVLEELSYNNDDYAIDKKDL</sequence>
<keyword evidence="10 13" id="KW-0472">Membrane</keyword>
<dbReference type="GO" id="GO:0005789">
    <property type="term" value="C:endoplasmic reticulum membrane"/>
    <property type="evidence" value="ECO:0007669"/>
    <property type="project" value="UniProtKB-SubCell"/>
</dbReference>
<evidence type="ECO:0000256" key="3">
    <source>
        <dbReference type="ARBA" id="ARBA00022603"/>
    </source>
</evidence>
<accession>G3AI54</accession>
<dbReference type="GO" id="GO:0032259">
    <property type="term" value="P:methylation"/>
    <property type="evidence" value="ECO:0007669"/>
    <property type="project" value="UniProtKB-KW"/>
</dbReference>
<comment type="catalytic activity">
    <reaction evidence="13 14">
        <text>a 1,2-diacyl-sn-glycero-3-phosphoethanolamine + S-adenosyl-L-methionine = a 1,2-diacyl-sn-glycero-3-phospho-N-methylethanolamine + S-adenosyl-L-homocysteine + H(+)</text>
        <dbReference type="Rhea" id="RHEA:11164"/>
        <dbReference type="ChEBI" id="CHEBI:15378"/>
        <dbReference type="ChEBI" id="CHEBI:57856"/>
        <dbReference type="ChEBI" id="CHEBI:59789"/>
        <dbReference type="ChEBI" id="CHEBI:64573"/>
        <dbReference type="ChEBI" id="CHEBI:64612"/>
        <dbReference type="EC" id="2.1.1.17"/>
    </reaction>
</comment>
<dbReference type="FunFam" id="1.20.120.1630:FF:000016">
    <property type="entry name" value="Phosphatidylethanolamine N-methyltransferase"/>
    <property type="match status" value="1"/>
</dbReference>
<evidence type="ECO:0000256" key="13">
    <source>
        <dbReference type="HAMAP-Rule" id="MF_03217"/>
    </source>
</evidence>
<comment type="subcellular location">
    <subcellularLocation>
        <location evidence="1">Endomembrane system</location>
        <topology evidence="1">Multi-pass membrane protein</topology>
    </subcellularLocation>
    <subcellularLocation>
        <location evidence="13 14">Endoplasmic reticulum membrane</location>
        <topology evidence="13 14">Multi-pass membrane protein</topology>
    </subcellularLocation>
</comment>
<dbReference type="AlphaFoldDB" id="G3AI54"/>
<feature type="transmembrane region" description="Helical" evidence="13 14">
    <location>
        <begin position="440"/>
        <end position="458"/>
    </location>
</feature>
<evidence type="ECO:0000256" key="9">
    <source>
        <dbReference type="ARBA" id="ARBA00023098"/>
    </source>
</evidence>
<dbReference type="GeneID" id="18871871"/>
<dbReference type="KEGG" id="spaa:SPAPADRAFT_54514"/>
<dbReference type="FunCoup" id="G3AI54">
    <property type="interactions" value="75"/>
</dbReference>
<keyword evidence="4 13" id="KW-0808">Transferase</keyword>
<dbReference type="eggNOG" id="ENOG502QRGH">
    <property type="taxonomic scope" value="Eukaryota"/>
</dbReference>
<dbReference type="Gene3D" id="2.60.40.2840">
    <property type="match status" value="1"/>
</dbReference>
<dbReference type="PROSITE" id="PS50244">
    <property type="entry name" value="S5A_REDUCTASE"/>
    <property type="match status" value="1"/>
</dbReference>
<dbReference type="EMBL" id="GL996500">
    <property type="protein sequence ID" value="EGW34368.1"/>
    <property type="molecule type" value="Genomic_DNA"/>
</dbReference>
<proteinExistence type="inferred from homology"/>
<dbReference type="InterPro" id="IPR016219">
    <property type="entry name" value="Phosphatid-EA_MeTrfase_fun"/>
</dbReference>
<comment type="caution">
    <text evidence="13 14">Lacks conserved residue(s) required for the propagation of feature annotation.</text>
</comment>
<evidence type="ECO:0000313" key="16">
    <source>
        <dbReference type="EMBL" id="EGW34368.1"/>
    </source>
</evidence>
<evidence type="ECO:0000313" key="17">
    <source>
        <dbReference type="Proteomes" id="UP000000709"/>
    </source>
</evidence>
<keyword evidence="9 13" id="KW-0443">Lipid metabolism</keyword>
<evidence type="ECO:0000256" key="15">
    <source>
        <dbReference type="SAM" id="MobiDB-lite"/>
    </source>
</evidence>
<evidence type="ECO:0000256" key="1">
    <source>
        <dbReference type="ARBA" id="ARBA00004127"/>
    </source>
</evidence>
<keyword evidence="2 13" id="KW-0444">Lipid biosynthesis</keyword>
<dbReference type="InParanoid" id="G3AI54"/>
<keyword evidence="12 13" id="KW-1208">Phospholipid metabolism</keyword>
<keyword evidence="6 13" id="KW-0812">Transmembrane</keyword>
<feature type="compositionally biased region" description="Polar residues" evidence="15">
    <location>
        <begin position="7"/>
        <end position="23"/>
    </location>
</feature>
<dbReference type="GO" id="GO:0006656">
    <property type="term" value="P:phosphatidylcholine biosynthetic process"/>
    <property type="evidence" value="ECO:0007669"/>
    <property type="project" value="UniProtKB-UniRule"/>
</dbReference>
<dbReference type="EC" id="2.1.1.17" evidence="13 14"/>
<keyword evidence="3 13" id="KW-0489">Methyltransferase</keyword>
<name>G3AI54_SPAPN</name>
<dbReference type="PANTHER" id="PTHR32138:SF0">
    <property type="entry name" value="PHOSPHATIDYLETHANOLAMINE N-METHYLTRANSFERASE"/>
    <property type="match status" value="1"/>
</dbReference>
<gene>
    <name evidence="16" type="ORF">SPAPADRAFT_54514</name>
</gene>
<feature type="transmembrane region" description="Helical" evidence="13 14">
    <location>
        <begin position="252"/>
        <end position="277"/>
    </location>
</feature>
<feature type="region of interest" description="Disordered" evidence="15">
    <location>
        <begin position="1"/>
        <end position="23"/>
    </location>
</feature>
<feature type="transmembrane region" description="Helical" evidence="13 14">
    <location>
        <begin position="406"/>
        <end position="428"/>
    </location>
</feature>
<dbReference type="Gene3D" id="1.20.120.1630">
    <property type="match status" value="1"/>
</dbReference>
<feature type="transmembrane region" description="Helical" evidence="13 14">
    <location>
        <begin position="503"/>
        <end position="530"/>
    </location>
</feature>
<comment type="function">
    <text evidence="13 14">Catalyzes the first step of the methylation pathway of phosphatidylcholine biosynthesis, the SAM-dependent methylation of phosphatidylethanolamine (PE) to phosphatidylmonomethylethanolamine (PMME).</text>
</comment>
<dbReference type="RefSeq" id="XP_007373952.1">
    <property type="nucleotide sequence ID" value="XM_007373890.1"/>
</dbReference>
<keyword evidence="17" id="KW-1185">Reference proteome</keyword>
<dbReference type="PROSITE" id="PS51598">
    <property type="entry name" value="SAM_CHO2"/>
    <property type="match status" value="1"/>
</dbReference>
<keyword evidence="7 13" id="KW-0256">Endoplasmic reticulum</keyword>
<organism evidence="17">
    <name type="scientific">Spathaspora passalidarum (strain NRRL Y-27907 / 11-Y1)</name>
    <dbReference type="NCBI Taxonomy" id="619300"/>
    <lineage>
        <taxon>Eukaryota</taxon>
        <taxon>Fungi</taxon>
        <taxon>Dikarya</taxon>
        <taxon>Ascomycota</taxon>
        <taxon>Saccharomycotina</taxon>
        <taxon>Pichiomycetes</taxon>
        <taxon>Debaryomycetaceae</taxon>
        <taxon>Spathaspora</taxon>
    </lineage>
</organism>
<dbReference type="STRING" id="619300.G3AI54"/>
<feature type="transmembrane region" description="Helical" evidence="13 14">
    <location>
        <begin position="46"/>
        <end position="64"/>
    </location>
</feature>
<evidence type="ECO:0000256" key="10">
    <source>
        <dbReference type="ARBA" id="ARBA00023136"/>
    </source>
</evidence>
<comment type="pathway">
    <text evidence="13 14">Phospholipid metabolism; phosphatidylcholine biosynthesis.</text>
</comment>
<feature type="transmembrane region" description="Helical" evidence="13 14">
    <location>
        <begin position="335"/>
        <end position="351"/>
    </location>
</feature>
<evidence type="ECO:0000256" key="11">
    <source>
        <dbReference type="ARBA" id="ARBA00023209"/>
    </source>
</evidence>
<evidence type="ECO:0000256" key="8">
    <source>
        <dbReference type="ARBA" id="ARBA00022989"/>
    </source>
</evidence>
<feature type="transmembrane region" description="Helical" evidence="13 14">
    <location>
        <begin position="153"/>
        <end position="174"/>
    </location>
</feature>
<dbReference type="OrthoDB" id="4583at2759"/>
<feature type="transmembrane region" description="Helical" evidence="13 14">
    <location>
        <begin position="186"/>
        <end position="206"/>
    </location>
</feature>
<dbReference type="HAMAP" id="MF_03217">
    <property type="entry name" value="PEMT"/>
    <property type="match status" value="1"/>
</dbReference>
<keyword evidence="11 13" id="KW-0594">Phospholipid biosynthesis</keyword>
<dbReference type="InterPro" id="IPR007318">
    <property type="entry name" value="Phopholipid_MeTrfase"/>
</dbReference>